<name>A0A0A9FNT9_ARUDO</name>
<organism evidence="2">
    <name type="scientific">Arundo donax</name>
    <name type="common">Giant reed</name>
    <name type="synonym">Donax arundinaceus</name>
    <dbReference type="NCBI Taxonomy" id="35708"/>
    <lineage>
        <taxon>Eukaryota</taxon>
        <taxon>Viridiplantae</taxon>
        <taxon>Streptophyta</taxon>
        <taxon>Embryophyta</taxon>
        <taxon>Tracheophyta</taxon>
        <taxon>Spermatophyta</taxon>
        <taxon>Magnoliopsida</taxon>
        <taxon>Liliopsida</taxon>
        <taxon>Poales</taxon>
        <taxon>Poaceae</taxon>
        <taxon>PACMAD clade</taxon>
        <taxon>Arundinoideae</taxon>
        <taxon>Arundineae</taxon>
        <taxon>Arundo</taxon>
    </lineage>
</organism>
<proteinExistence type="predicted"/>
<reference evidence="2" key="1">
    <citation type="submission" date="2014-09" db="EMBL/GenBank/DDBJ databases">
        <authorList>
            <person name="Magalhaes I.L.F."/>
            <person name="Oliveira U."/>
            <person name="Santos F.R."/>
            <person name="Vidigal T.H.D.A."/>
            <person name="Brescovit A.D."/>
            <person name="Santos A.J."/>
        </authorList>
    </citation>
    <scope>NUCLEOTIDE SEQUENCE</scope>
    <source>
        <tissue evidence="2">Shoot tissue taken approximately 20 cm above the soil surface</tissue>
    </source>
</reference>
<feature type="region of interest" description="Disordered" evidence="1">
    <location>
        <begin position="1"/>
        <end position="22"/>
    </location>
</feature>
<sequence>MRRSSPAFFREKKYPNNSDSKIKKPTLYMESKYTVHTTKQ</sequence>
<reference evidence="2" key="2">
    <citation type="journal article" date="2015" name="Data Brief">
        <title>Shoot transcriptome of the giant reed, Arundo donax.</title>
        <authorList>
            <person name="Barrero R.A."/>
            <person name="Guerrero F.D."/>
            <person name="Moolhuijzen P."/>
            <person name="Goolsby J.A."/>
            <person name="Tidwell J."/>
            <person name="Bellgard S.E."/>
            <person name="Bellgard M.I."/>
        </authorList>
    </citation>
    <scope>NUCLEOTIDE SEQUENCE</scope>
    <source>
        <tissue evidence="2">Shoot tissue taken approximately 20 cm above the soil surface</tissue>
    </source>
</reference>
<dbReference type="AlphaFoldDB" id="A0A0A9FNT9"/>
<evidence type="ECO:0000256" key="1">
    <source>
        <dbReference type="SAM" id="MobiDB-lite"/>
    </source>
</evidence>
<accession>A0A0A9FNT9</accession>
<dbReference type="EMBL" id="GBRH01183421">
    <property type="protein sequence ID" value="JAE14475.1"/>
    <property type="molecule type" value="Transcribed_RNA"/>
</dbReference>
<evidence type="ECO:0000313" key="2">
    <source>
        <dbReference type="EMBL" id="JAE14475.1"/>
    </source>
</evidence>
<protein>
    <submittedName>
        <fullName evidence="2">Uncharacterized protein</fullName>
    </submittedName>
</protein>